<dbReference type="AlphaFoldDB" id="A0A2P5FNA5"/>
<evidence type="ECO:0000313" key="2">
    <source>
        <dbReference type="EMBL" id="PON99264.1"/>
    </source>
</evidence>
<gene>
    <name evidence="2" type="ORF">TorRG33x02_048070</name>
</gene>
<reference evidence="3" key="1">
    <citation type="submission" date="2016-06" db="EMBL/GenBank/DDBJ databases">
        <title>Parallel loss of symbiosis genes in relatives of nitrogen-fixing non-legume Parasponia.</title>
        <authorList>
            <person name="Van Velzen R."/>
            <person name="Holmer R."/>
            <person name="Bu F."/>
            <person name="Rutten L."/>
            <person name="Van Zeijl A."/>
            <person name="Liu W."/>
            <person name="Santuari L."/>
            <person name="Cao Q."/>
            <person name="Sharma T."/>
            <person name="Shen D."/>
            <person name="Roswanjaya Y."/>
            <person name="Wardhani T."/>
            <person name="Kalhor M.S."/>
            <person name="Jansen J."/>
            <person name="Van den Hoogen J."/>
            <person name="Gungor B."/>
            <person name="Hartog M."/>
            <person name="Hontelez J."/>
            <person name="Verver J."/>
            <person name="Yang W.-C."/>
            <person name="Schijlen E."/>
            <person name="Repin R."/>
            <person name="Schilthuizen M."/>
            <person name="Schranz E."/>
            <person name="Heidstra R."/>
            <person name="Miyata K."/>
            <person name="Fedorova E."/>
            <person name="Kohlen W."/>
            <person name="Bisseling T."/>
            <person name="Smit S."/>
            <person name="Geurts R."/>
        </authorList>
    </citation>
    <scope>NUCLEOTIDE SEQUENCE [LARGE SCALE GENOMIC DNA]</scope>
    <source>
        <strain evidence="3">cv. RG33-2</strain>
    </source>
</reference>
<keyword evidence="1" id="KW-0812">Transmembrane</keyword>
<dbReference type="EMBL" id="JXTC01000019">
    <property type="protein sequence ID" value="PON99264.1"/>
    <property type="molecule type" value="Genomic_DNA"/>
</dbReference>
<sequence>MAPIAYFSRRYLSLSPRLQTICSHIDDGSDSLFQVIIGQNAYFEGLYLSSSTIATAMTTLVPAVTFVFATVIGYWVEQFPWAYLKAQIC</sequence>
<feature type="transmembrane region" description="Helical" evidence="1">
    <location>
        <begin position="53"/>
        <end position="76"/>
    </location>
</feature>
<evidence type="ECO:0000256" key="1">
    <source>
        <dbReference type="SAM" id="Phobius"/>
    </source>
</evidence>
<dbReference type="Proteomes" id="UP000237000">
    <property type="component" value="Unassembled WGS sequence"/>
</dbReference>
<proteinExistence type="predicted"/>
<dbReference type="InParanoid" id="A0A2P5FNA5"/>
<dbReference type="OrthoDB" id="1728340at2759"/>
<name>A0A2P5FNA5_TREOI</name>
<keyword evidence="1" id="KW-1133">Transmembrane helix</keyword>
<comment type="caution">
    <text evidence="2">The sequence shown here is derived from an EMBL/GenBank/DDBJ whole genome shotgun (WGS) entry which is preliminary data.</text>
</comment>
<accession>A0A2P5FNA5</accession>
<keyword evidence="3" id="KW-1185">Reference proteome</keyword>
<keyword evidence="1" id="KW-0472">Membrane</keyword>
<organism evidence="2 3">
    <name type="scientific">Trema orientale</name>
    <name type="common">Charcoal tree</name>
    <name type="synonym">Celtis orientalis</name>
    <dbReference type="NCBI Taxonomy" id="63057"/>
    <lineage>
        <taxon>Eukaryota</taxon>
        <taxon>Viridiplantae</taxon>
        <taxon>Streptophyta</taxon>
        <taxon>Embryophyta</taxon>
        <taxon>Tracheophyta</taxon>
        <taxon>Spermatophyta</taxon>
        <taxon>Magnoliopsida</taxon>
        <taxon>eudicotyledons</taxon>
        <taxon>Gunneridae</taxon>
        <taxon>Pentapetalae</taxon>
        <taxon>rosids</taxon>
        <taxon>fabids</taxon>
        <taxon>Rosales</taxon>
        <taxon>Cannabaceae</taxon>
        <taxon>Trema</taxon>
    </lineage>
</organism>
<evidence type="ECO:0000313" key="3">
    <source>
        <dbReference type="Proteomes" id="UP000237000"/>
    </source>
</evidence>
<protein>
    <submittedName>
        <fullName evidence="2">WAT1-related protein</fullName>
    </submittedName>
</protein>